<dbReference type="PRINTS" id="PR01716">
    <property type="entry name" value="DEATHASSOCP3"/>
</dbReference>
<organism evidence="9 10">
    <name type="scientific">Galendromus occidentalis</name>
    <name type="common">western predatory mite</name>
    <dbReference type="NCBI Taxonomy" id="34638"/>
    <lineage>
        <taxon>Eukaryota</taxon>
        <taxon>Metazoa</taxon>
        <taxon>Ecdysozoa</taxon>
        <taxon>Arthropoda</taxon>
        <taxon>Chelicerata</taxon>
        <taxon>Arachnida</taxon>
        <taxon>Acari</taxon>
        <taxon>Parasitiformes</taxon>
        <taxon>Mesostigmata</taxon>
        <taxon>Gamasina</taxon>
        <taxon>Phytoseioidea</taxon>
        <taxon>Phytoseiidae</taxon>
        <taxon>Typhlodrominae</taxon>
        <taxon>Galendromus</taxon>
    </lineage>
</organism>
<evidence type="ECO:0000256" key="8">
    <source>
        <dbReference type="SAM" id="MobiDB-lite"/>
    </source>
</evidence>
<comment type="similarity">
    <text evidence="2">Belongs to the mitochondrion-specific ribosomal protein mS29 family.</text>
</comment>
<dbReference type="AlphaFoldDB" id="A0AAJ6QUP0"/>
<evidence type="ECO:0000256" key="1">
    <source>
        <dbReference type="ARBA" id="ARBA00004173"/>
    </source>
</evidence>
<evidence type="ECO:0000256" key="4">
    <source>
        <dbReference type="ARBA" id="ARBA00022980"/>
    </source>
</evidence>
<proteinExistence type="inferred from homology"/>
<evidence type="ECO:0000256" key="5">
    <source>
        <dbReference type="ARBA" id="ARBA00023128"/>
    </source>
</evidence>
<reference evidence="10" key="1">
    <citation type="submission" date="2025-08" db="UniProtKB">
        <authorList>
            <consortium name="RefSeq"/>
        </authorList>
    </citation>
    <scope>IDENTIFICATION</scope>
</reference>
<dbReference type="InterPro" id="IPR019368">
    <property type="entry name" value="Ribosomal_mS29"/>
</dbReference>
<gene>
    <name evidence="10" type="primary">LOC100904664</name>
</gene>
<dbReference type="GO" id="GO:0003735">
    <property type="term" value="F:structural constituent of ribosome"/>
    <property type="evidence" value="ECO:0007669"/>
    <property type="project" value="TreeGrafter"/>
</dbReference>
<dbReference type="Proteomes" id="UP000694867">
    <property type="component" value="Unplaced"/>
</dbReference>
<evidence type="ECO:0000256" key="7">
    <source>
        <dbReference type="ARBA" id="ARBA00035140"/>
    </source>
</evidence>
<keyword evidence="5" id="KW-0496">Mitochondrion</keyword>
<keyword evidence="3" id="KW-0809">Transit peptide</keyword>
<dbReference type="GeneID" id="100904664"/>
<dbReference type="InterPro" id="IPR008092">
    <property type="entry name" value="Ribosomal_mS29_met"/>
</dbReference>
<keyword evidence="9" id="KW-1185">Reference proteome</keyword>
<dbReference type="GO" id="GO:0006915">
    <property type="term" value="P:apoptotic process"/>
    <property type="evidence" value="ECO:0007669"/>
    <property type="project" value="InterPro"/>
</dbReference>
<dbReference type="RefSeq" id="XP_003744610.1">
    <property type="nucleotide sequence ID" value="XM_003744562.1"/>
</dbReference>
<evidence type="ECO:0000313" key="10">
    <source>
        <dbReference type="RefSeq" id="XP_003744610.1"/>
    </source>
</evidence>
<evidence type="ECO:0000256" key="3">
    <source>
        <dbReference type="ARBA" id="ARBA00022946"/>
    </source>
</evidence>
<dbReference type="PANTHER" id="PTHR12810">
    <property type="entry name" value="MITOCHONDRIAL 28S RIBOSOMAL PROTEIN S29"/>
    <property type="match status" value="1"/>
</dbReference>
<sequence length="409" mass="47162">MLRPRLKETDRFTRLAGSLLPLRSRCFSTQPAIESDSEADGSKSDLPKPYRTNVDSPSKHQRQHLAKFYTVPKSIERSLFGIFQHTKQSRQLNSFMGEMGVMVREPFLEIREYIESYDYSQPALRMVVYGKLGVGKSFILGHTLHYAVENSWLVIANSWMPEWLKRPKDTQPNAEDPTILETPVEGAIWLQHFRAINERLLEKLQLKTTSTWKFSDTEVIAEGEPLIKLVAHGIDRMKHSNQCVRSLLHEVKKQTNEGKTKTMVVLGGVNCLWETSYVKDPKKQFIPARNFHLLQSFKEILKNDWKNASAVVSVAAPALSLTHRNLELETVPSYMPQYLLGKEGFEFFEPFVPIRVEKYSDKEAESVLEYYTDMNFIQHPKGRTEAARNELKFLSGRNPRELRGLCGWI</sequence>
<accession>A0AAJ6QUP0</accession>
<evidence type="ECO:0000256" key="6">
    <source>
        <dbReference type="ARBA" id="ARBA00023274"/>
    </source>
</evidence>
<evidence type="ECO:0000256" key="2">
    <source>
        <dbReference type="ARBA" id="ARBA00009863"/>
    </source>
</evidence>
<name>A0AAJ6QUP0_9ACAR</name>
<evidence type="ECO:0000313" key="9">
    <source>
        <dbReference type="Proteomes" id="UP000694867"/>
    </source>
</evidence>
<dbReference type="GO" id="GO:0005763">
    <property type="term" value="C:mitochondrial small ribosomal subunit"/>
    <property type="evidence" value="ECO:0007669"/>
    <property type="project" value="TreeGrafter"/>
</dbReference>
<keyword evidence="4 10" id="KW-0689">Ribosomal protein</keyword>
<keyword evidence="6" id="KW-0687">Ribonucleoprotein</keyword>
<dbReference type="KEGG" id="goe:100904664"/>
<dbReference type="PANTHER" id="PTHR12810:SF0">
    <property type="entry name" value="SMALL RIBOSOMAL SUBUNIT PROTEIN MS29"/>
    <property type="match status" value="1"/>
</dbReference>
<comment type="subcellular location">
    <subcellularLocation>
        <location evidence="1">Mitochondrion</location>
    </subcellularLocation>
</comment>
<feature type="region of interest" description="Disordered" evidence="8">
    <location>
        <begin position="31"/>
        <end position="60"/>
    </location>
</feature>
<dbReference type="CTD" id="37563"/>
<protein>
    <recommendedName>
        <fullName evidence="7">Small ribosomal subunit protein mS29</fullName>
    </recommendedName>
</protein>
<dbReference type="Pfam" id="PF10236">
    <property type="entry name" value="DAP3"/>
    <property type="match status" value="1"/>
</dbReference>